<dbReference type="KEGG" id="soh:D1869_04215"/>
<dbReference type="OrthoDB" id="380575at2157"/>
<name>A0A650CFE3_SULOH</name>
<dbReference type="AlphaFoldDB" id="A0A650CFE3"/>
<feature type="transmembrane region" description="Helical" evidence="1">
    <location>
        <begin position="53"/>
        <end position="70"/>
    </location>
</feature>
<proteinExistence type="predicted"/>
<dbReference type="GeneID" id="42800422"/>
<keyword evidence="1" id="KW-0472">Membrane</keyword>
<keyword evidence="1" id="KW-0812">Transmembrane</keyword>
<keyword evidence="3" id="KW-1185">Reference proteome</keyword>
<organism evidence="2 3">
    <name type="scientific">Sulfurisphaera ohwakuensis</name>
    <dbReference type="NCBI Taxonomy" id="69656"/>
    <lineage>
        <taxon>Archaea</taxon>
        <taxon>Thermoproteota</taxon>
        <taxon>Thermoprotei</taxon>
        <taxon>Sulfolobales</taxon>
        <taxon>Sulfolobaceae</taxon>
        <taxon>Sulfurisphaera</taxon>
    </lineage>
</organism>
<gene>
    <name evidence="2" type="ORF">D1869_04215</name>
</gene>
<evidence type="ECO:0000313" key="3">
    <source>
        <dbReference type="Proteomes" id="UP000427373"/>
    </source>
</evidence>
<dbReference type="EMBL" id="CP045484">
    <property type="protein sequence ID" value="QGR16492.1"/>
    <property type="molecule type" value="Genomic_DNA"/>
</dbReference>
<evidence type="ECO:0000313" key="2">
    <source>
        <dbReference type="EMBL" id="QGR16492.1"/>
    </source>
</evidence>
<dbReference type="Proteomes" id="UP000427373">
    <property type="component" value="Chromosome"/>
</dbReference>
<protein>
    <submittedName>
        <fullName evidence="2">Uncharacterized protein</fullName>
    </submittedName>
</protein>
<feature type="transmembrane region" description="Helical" evidence="1">
    <location>
        <begin position="82"/>
        <end position="108"/>
    </location>
</feature>
<accession>A0A650CFE3</accession>
<evidence type="ECO:0000256" key="1">
    <source>
        <dbReference type="SAM" id="Phobius"/>
    </source>
</evidence>
<dbReference type="RefSeq" id="WP_156014047.1">
    <property type="nucleotide sequence ID" value="NZ_CP045484.1"/>
</dbReference>
<sequence>MITTVVRSEETEIDIKKAIKTSLLMTFFLVAIPINSIMLTQAIYFYLTGNSGGFWGAATYFWSNVFPIMYEWGSIIAANGGSIADIIAGAVVGAAMSDPVTLLILGGITATA</sequence>
<feature type="transmembrane region" description="Helical" evidence="1">
    <location>
        <begin position="23"/>
        <end position="47"/>
    </location>
</feature>
<keyword evidence="1" id="KW-1133">Transmembrane helix</keyword>
<reference evidence="2 3" key="1">
    <citation type="submission" date="2019-10" db="EMBL/GenBank/DDBJ databases">
        <title>Genome Sequences from Six Type Strain Members of the Archaeal Family Sulfolobaceae: Acidianus ambivalens, Acidianus infernus, Metallosphaera prunae, Stygiolobus azoricus, Sulfolobus metallicus, and Sulfurisphaera ohwakuensis.</title>
        <authorList>
            <person name="Counts J.A."/>
            <person name="Kelly R.M."/>
        </authorList>
    </citation>
    <scope>NUCLEOTIDE SEQUENCE [LARGE SCALE GENOMIC DNA]</scope>
    <source>
        <strain evidence="2 3">TA-1</strain>
    </source>
</reference>